<reference evidence="2 3" key="1">
    <citation type="submission" date="2019-09" db="EMBL/GenBank/DDBJ databases">
        <title>Ecophysiology of the spiral-shaped methanotroph Methylospira mobilis as revealed by the complete genome sequence.</title>
        <authorList>
            <person name="Oshkin I.Y."/>
            <person name="Dedysh S.N."/>
            <person name="Miroshnikov K."/>
            <person name="Danilova O.V."/>
            <person name="Hakobyan A."/>
            <person name="Liesack W."/>
        </authorList>
    </citation>
    <scope>NUCLEOTIDE SEQUENCE [LARGE SCALE GENOMIC DNA]</scope>
    <source>
        <strain evidence="2 3">Shm1</strain>
    </source>
</reference>
<name>A0A5Q0BI68_9GAMM</name>
<dbReference type="PANTHER" id="PTHR12110">
    <property type="entry name" value="HYDROXYPYRUVATE ISOMERASE"/>
    <property type="match status" value="1"/>
</dbReference>
<dbReference type="PANTHER" id="PTHR12110:SF21">
    <property type="entry name" value="XYLOSE ISOMERASE-LIKE TIM BARREL DOMAIN-CONTAINING PROTEIN"/>
    <property type="match status" value="1"/>
</dbReference>
<sequence>MSYKLAVSSLALPVHDTLRLLPQVGEMGVRGLEVSPEQVWRGNERKPAANEVTSYRREVETAGLTIIGLHGLLSDRPGLGVFAGPEALQRTVEYLTGLSSVCRDLGGRTLVIGGSRWRGDLSIKQAWNDYLAFFERLLPRIEDHGTVLCIEPLGPGDADFCSTAAECRMLTGYIDHPALGLQLNAKAQVENNDAGHAPFSAARGRLEHFHANEPGFAALGSSGRVDHADFRRHLSAITYREWVCLAQKVSANPLQGLLSGIRHLKQCYLREGNQGRQRLIPVRATG</sequence>
<dbReference type="InParanoid" id="A0A5Q0BI68"/>
<dbReference type="Proteomes" id="UP000325755">
    <property type="component" value="Chromosome"/>
</dbReference>
<dbReference type="RefSeq" id="WP_153247498.1">
    <property type="nucleotide sequence ID" value="NZ_CP044205.1"/>
</dbReference>
<dbReference type="EMBL" id="CP044205">
    <property type="protein sequence ID" value="QFY41516.1"/>
    <property type="molecule type" value="Genomic_DNA"/>
</dbReference>
<proteinExistence type="predicted"/>
<dbReference type="Pfam" id="PF01261">
    <property type="entry name" value="AP_endonuc_2"/>
    <property type="match status" value="1"/>
</dbReference>
<keyword evidence="2" id="KW-0413">Isomerase</keyword>
<dbReference type="InterPro" id="IPR013022">
    <property type="entry name" value="Xyl_isomerase-like_TIM-brl"/>
</dbReference>
<evidence type="ECO:0000313" key="2">
    <source>
        <dbReference type="EMBL" id="QFY41516.1"/>
    </source>
</evidence>
<gene>
    <name evidence="2" type="ORF">F6R98_01830</name>
</gene>
<dbReference type="SUPFAM" id="SSF51658">
    <property type="entry name" value="Xylose isomerase-like"/>
    <property type="match status" value="1"/>
</dbReference>
<protein>
    <submittedName>
        <fullName evidence="2">Sugar phosphate isomerase/epimerase</fullName>
    </submittedName>
</protein>
<feature type="domain" description="Xylose isomerase-like TIM barrel" evidence="1">
    <location>
        <begin position="25"/>
        <end position="267"/>
    </location>
</feature>
<keyword evidence="3" id="KW-1185">Reference proteome</keyword>
<organism evidence="2 3">
    <name type="scientific">Candidatus Methylospira mobilis</name>
    <dbReference type="NCBI Taxonomy" id="1808979"/>
    <lineage>
        <taxon>Bacteria</taxon>
        <taxon>Pseudomonadati</taxon>
        <taxon>Pseudomonadota</taxon>
        <taxon>Gammaproteobacteria</taxon>
        <taxon>Methylococcales</taxon>
        <taxon>Methylococcaceae</taxon>
        <taxon>Candidatus Methylospira</taxon>
    </lineage>
</organism>
<dbReference type="InterPro" id="IPR050312">
    <property type="entry name" value="IolE/XylAMocC-like"/>
</dbReference>
<evidence type="ECO:0000313" key="3">
    <source>
        <dbReference type="Proteomes" id="UP000325755"/>
    </source>
</evidence>
<accession>A0A5Q0BI68</accession>
<dbReference type="GO" id="GO:0016853">
    <property type="term" value="F:isomerase activity"/>
    <property type="evidence" value="ECO:0007669"/>
    <property type="project" value="UniProtKB-KW"/>
</dbReference>
<evidence type="ECO:0000259" key="1">
    <source>
        <dbReference type="Pfam" id="PF01261"/>
    </source>
</evidence>
<dbReference type="Gene3D" id="3.20.20.150">
    <property type="entry name" value="Divalent-metal-dependent TIM barrel enzymes"/>
    <property type="match status" value="1"/>
</dbReference>
<dbReference type="OrthoDB" id="9801426at2"/>
<dbReference type="InterPro" id="IPR036237">
    <property type="entry name" value="Xyl_isomerase-like_sf"/>
</dbReference>
<dbReference type="AlphaFoldDB" id="A0A5Q0BI68"/>
<dbReference type="KEGG" id="mmob:F6R98_01830"/>